<evidence type="ECO:0000313" key="2">
    <source>
        <dbReference type="Proteomes" id="UP000675047"/>
    </source>
</evidence>
<dbReference type="EMBL" id="JAGFBV010000031">
    <property type="protein sequence ID" value="MBP4139650.1"/>
    <property type="molecule type" value="Genomic_DNA"/>
</dbReference>
<dbReference type="AlphaFoldDB" id="A0A940XA41"/>
<keyword evidence="2" id="KW-1185">Reference proteome</keyword>
<name>A0A940XA41_9FLAO</name>
<reference evidence="1 2" key="1">
    <citation type="submission" date="2021-03" db="EMBL/GenBank/DDBJ databases">
        <title>Flavobacterium Flabelliformis Sp. Nov. And Flavobacterium Geliluteum Sp. Nov., Two Novel Multidrug Resistant Psychrophilic Species Isolated From Antarctica.</title>
        <authorList>
            <person name="Kralova S."/>
            <person name="Busse H.J."/>
            <person name="Bezdicek M."/>
            <person name="Nykrynova M."/>
            <person name="Kroupova E."/>
            <person name="Krsek D."/>
            <person name="Sedlacek I."/>
        </authorList>
    </citation>
    <scope>NUCLEOTIDE SEQUENCE [LARGE SCALE GENOMIC DNA]</scope>
    <source>
        <strain evidence="1 2">P7388</strain>
    </source>
</reference>
<comment type="caution">
    <text evidence="1">The sequence shown here is derived from an EMBL/GenBank/DDBJ whole genome shotgun (WGS) entry which is preliminary data.</text>
</comment>
<proteinExistence type="predicted"/>
<dbReference type="RefSeq" id="WP_210667622.1">
    <property type="nucleotide sequence ID" value="NZ_JAGFBV010000031.1"/>
</dbReference>
<gene>
    <name evidence="1" type="ORF">J3495_16360</name>
</gene>
<protein>
    <submittedName>
        <fullName evidence="1">Uncharacterized protein</fullName>
    </submittedName>
</protein>
<accession>A0A940XA41</accession>
<dbReference type="Proteomes" id="UP000675047">
    <property type="component" value="Unassembled WGS sequence"/>
</dbReference>
<sequence>MSDFIEHTLTVQAYGSLFNSEIENYIKQAAIKNNLVLNGSFGRSDYVFYFDAYPTNHLIKYTIKFMARPKTADEILAEQIEFQIKQLES</sequence>
<evidence type="ECO:0000313" key="1">
    <source>
        <dbReference type="EMBL" id="MBP4139650.1"/>
    </source>
</evidence>
<organism evidence="1 2">
    <name type="scientific">Flavobacterium geliluteum</name>
    <dbReference type="NCBI Taxonomy" id="2816120"/>
    <lineage>
        <taxon>Bacteria</taxon>
        <taxon>Pseudomonadati</taxon>
        <taxon>Bacteroidota</taxon>
        <taxon>Flavobacteriia</taxon>
        <taxon>Flavobacteriales</taxon>
        <taxon>Flavobacteriaceae</taxon>
        <taxon>Flavobacterium</taxon>
    </lineage>
</organism>